<keyword evidence="4" id="KW-1185">Reference proteome</keyword>
<sequence>MDRRSPGTVPLSGRLRAFVLLLVGILLVYAAIIVIDDFTVSGAPKVAVLGALLVGAAWTRRHSSARLAAFGVVSAVLVLVVLAVSVAGPVRLAFGVSGAAMVLLSVGTVAMLIATLAAVRRVDFSTVLGVLCVYLLIALIFAALGQVGAAFQYGQDQFVRGVVGPPSPSDLLYFSVITLCTVGYGDIAPVSAVARALAVIEALVGQLYLVSIVAAVIAGWQVGGTARAERKDR</sequence>
<feature type="transmembrane region" description="Helical" evidence="1">
    <location>
        <begin position="15"/>
        <end position="35"/>
    </location>
</feature>
<evidence type="ECO:0000313" key="4">
    <source>
        <dbReference type="Proteomes" id="UP001500655"/>
    </source>
</evidence>
<keyword evidence="1" id="KW-0812">Transmembrane</keyword>
<proteinExistence type="predicted"/>
<gene>
    <name evidence="3" type="ORF">GCM10009681_00190</name>
</gene>
<dbReference type="EMBL" id="BAAALS010000001">
    <property type="protein sequence ID" value="GAA1734027.1"/>
    <property type="molecule type" value="Genomic_DNA"/>
</dbReference>
<keyword evidence="1" id="KW-0472">Membrane</keyword>
<organism evidence="3 4">
    <name type="scientific">Luedemannella helvata</name>
    <dbReference type="NCBI Taxonomy" id="349315"/>
    <lineage>
        <taxon>Bacteria</taxon>
        <taxon>Bacillati</taxon>
        <taxon>Actinomycetota</taxon>
        <taxon>Actinomycetes</taxon>
        <taxon>Micromonosporales</taxon>
        <taxon>Micromonosporaceae</taxon>
        <taxon>Luedemannella</taxon>
    </lineage>
</organism>
<feature type="transmembrane region" description="Helical" evidence="1">
    <location>
        <begin position="93"/>
        <end position="119"/>
    </location>
</feature>
<protein>
    <recommendedName>
        <fullName evidence="2">Potassium channel domain-containing protein</fullName>
    </recommendedName>
</protein>
<dbReference type="Gene3D" id="1.10.287.70">
    <property type="match status" value="1"/>
</dbReference>
<evidence type="ECO:0000313" key="3">
    <source>
        <dbReference type="EMBL" id="GAA1734027.1"/>
    </source>
</evidence>
<accession>A0ABP4VT58</accession>
<comment type="caution">
    <text evidence="3">The sequence shown here is derived from an EMBL/GenBank/DDBJ whole genome shotgun (WGS) entry which is preliminary data.</text>
</comment>
<evidence type="ECO:0000256" key="1">
    <source>
        <dbReference type="SAM" id="Phobius"/>
    </source>
</evidence>
<dbReference type="Proteomes" id="UP001500655">
    <property type="component" value="Unassembled WGS sequence"/>
</dbReference>
<feature type="transmembrane region" description="Helical" evidence="1">
    <location>
        <begin position="202"/>
        <end position="223"/>
    </location>
</feature>
<feature type="transmembrane region" description="Helical" evidence="1">
    <location>
        <begin position="41"/>
        <end position="60"/>
    </location>
</feature>
<dbReference type="RefSeq" id="WP_344075351.1">
    <property type="nucleotide sequence ID" value="NZ_BAAALS010000001.1"/>
</dbReference>
<dbReference type="SUPFAM" id="SSF81324">
    <property type="entry name" value="Voltage-gated potassium channels"/>
    <property type="match status" value="1"/>
</dbReference>
<reference evidence="4" key="1">
    <citation type="journal article" date="2019" name="Int. J. Syst. Evol. Microbiol.">
        <title>The Global Catalogue of Microorganisms (GCM) 10K type strain sequencing project: providing services to taxonomists for standard genome sequencing and annotation.</title>
        <authorList>
            <consortium name="The Broad Institute Genomics Platform"/>
            <consortium name="The Broad Institute Genome Sequencing Center for Infectious Disease"/>
            <person name="Wu L."/>
            <person name="Ma J."/>
        </authorList>
    </citation>
    <scope>NUCLEOTIDE SEQUENCE [LARGE SCALE GENOMIC DNA]</scope>
    <source>
        <strain evidence="4">JCM 13249</strain>
    </source>
</reference>
<feature type="transmembrane region" description="Helical" evidence="1">
    <location>
        <begin position="126"/>
        <end position="151"/>
    </location>
</feature>
<feature type="transmembrane region" description="Helical" evidence="1">
    <location>
        <begin position="67"/>
        <end position="87"/>
    </location>
</feature>
<evidence type="ECO:0000259" key="2">
    <source>
        <dbReference type="Pfam" id="PF07885"/>
    </source>
</evidence>
<keyword evidence="1" id="KW-1133">Transmembrane helix</keyword>
<dbReference type="InterPro" id="IPR013099">
    <property type="entry name" value="K_chnl_dom"/>
</dbReference>
<feature type="transmembrane region" description="Helical" evidence="1">
    <location>
        <begin position="171"/>
        <end position="190"/>
    </location>
</feature>
<dbReference type="Pfam" id="PF07885">
    <property type="entry name" value="Ion_trans_2"/>
    <property type="match status" value="1"/>
</dbReference>
<feature type="domain" description="Potassium channel" evidence="2">
    <location>
        <begin position="131"/>
        <end position="216"/>
    </location>
</feature>
<name>A0ABP4VT58_9ACTN</name>